<feature type="transmembrane region" description="Helical" evidence="1">
    <location>
        <begin position="12"/>
        <end position="29"/>
    </location>
</feature>
<keyword evidence="3" id="KW-1185">Reference proteome</keyword>
<reference evidence="2 3" key="1">
    <citation type="submission" date="2019-02" db="EMBL/GenBank/DDBJ databases">
        <title>Deep-cultivation of Planctomycetes and their phenomic and genomic characterization uncovers novel biology.</title>
        <authorList>
            <person name="Wiegand S."/>
            <person name="Jogler M."/>
            <person name="Boedeker C."/>
            <person name="Pinto D."/>
            <person name="Vollmers J."/>
            <person name="Rivas-Marin E."/>
            <person name="Kohn T."/>
            <person name="Peeters S.H."/>
            <person name="Heuer A."/>
            <person name="Rast P."/>
            <person name="Oberbeckmann S."/>
            <person name="Bunk B."/>
            <person name="Jeske O."/>
            <person name="Meyerdierks A."/>
            <person name="Storesund J.E."/>
            <person name="Kallscheuer N."/>
            <person name="Luecker S."/>
            <person name="Lage O.M."/>
            <person name="Pohl T."/>
            <person name="Merkel B.J."/>
            <person name="Hornburger P."/>
            <person name="Mueller R.-W."/>
            <person name="Bruemmer F."/>
            <person name="Labrenz M."/>
            <person name="Spormann A.M."/>
            <person name="Op den Camp H."/>
            <person name="Overmann J."/>
            <person name="Amann R."/>
            <person name="Jetten M.S.M."/>
            <person name="Mascher T."/>
            <person name="Medema M.H."/>
            <person name="Devos D.P."/>
            <person name="Kaster A.-K."/>
            <person name="Ovreas L."/>
            <person name="Rohde M."/>
            <person name="Galperin M.Y."/>
            <person name="Jogler C."/>
        </authorList>
    </citation>
    <scope>NUCLEOTIDE SEQUENCE [LARGE SCALE GENOMIC DNA]</scope>
    <source>
        <strain evidence="2 3">ElP</strain>
    </source>
</reference>
<dbReference type="RefSeq" id="WP_145267485.1">
    <property type="nucleotide sequence ID" value="NZ_CP036426.1"/>
</dbReference>
<evidence type="ECO:0000256" key="1">
    <source>
        <dbReference type="SAM" id="Phobius"/>
    </source>
</evidence>
<protein>
    <submittedName>
        <fullName evidence="2">Uncharacterized protein</fullName>
    </submittedName>
</protein>
<proteinExistence type="predicted"/>
<feature type="transmembrane region" description="Helical" evidence="1">
    <location>
        <begin position="161"/>
        <end position="178"/>
    </location>
</feature>
<feature type="transmembrane region" description="Helical" evidence="1">
    <location>
        <begin position="130"/>
        <end position="149"/>
    </location>
</feature>
<dbReference type="AlphaFoldDB" id="A0A518GWU6"/>
<feature type="transmembrane region" description="Helical" evidence="1">
    <location>
        <begin position="90"/>
        <end position="110"/>
    </location>
</feature>
<organism evidence="2 3">
    <name type="scientific">Tautonia plasticadhaerens</name>
    <dbReference type="NCBI Taxonomy" id="2527974"/>
    <lineage>
        <taxon>Bacteria</taxon>
        <taxon>Pseudomonadati</taxon>
        <taxon>Planctomycetota</taxon>
        <taxon>Planctomycetia</taxon>
        <taxon>Isosphaerales</taxon>
        <taxon>Isosphaeraceae</taxon>
        <taxon>Tautonia</taxon>
    </lineage>
</organism>
<keyword evidence="1" id="KW-0812">Transmembrane</keyword>
<name>A0A518GWU6_9BACT</name>
<gene>
    <name evidence="2" type="ORF">ElP_09090</name>
</gene>
<evidence type="ECO:0000313" key="2">
    <source>
        <dbReference type="EMBL" id="QDV33067.1"/>
    </source>
</evidence>
<evidence type="ECO:0000313" key="3">
    <source>
        <dbReference type="Proteomes" id="UP000317835"/>
    </source>
</evidence>
<dbReference type="Proteomes" id="UP000317835">
    <property type="component" value="Chromosome"/>
</dbReference>
<feature type="transmembrane region" description="Helical" evidence="1">
    <location>
        <begin position="49"/>
        <end position="70"/>
    </location>
</feature>
<dbReference type="KEGG" id="tpla:ElP_09090"/>
<dbReference type="EMBL" id="CP036426">
    <property type="protein sequence ID" value="QDV33067.1"/>
    <property type="molecule type" value="Genomic_DNA"/>
</dbReference>
<keyword evidence="1" id="KW-0472">Membrane</keyword>
<keyword evidence="1" id="KW-1133">Transmembrane helix</keyword>
<accession>A0A518GWU6</accession>
<sequence length="186" mass="19947">MHDGTSGRRFTILDALVLVAATAFGLALMRETKGLPPGRVSATQGAIDLAVVYAIYYSSSMLIVWSLAAVAQAERRPRPPLGDLLRSPGFIAVASALLGVAVVALPSAGLSVLRPSTPGGTFPLALSRRLSTDVGHFVIGAALPMAFYGRWLPRRTWVDRLGWAVGLLWVALLLLYWARSYVSLLF</sequence>